<proteinExistence type="predicted"/>
<dbReference type="AlphaFoldDB" id="A0A398DKS1"/>
<sequence>MARLDVSQRSRIVSDTLGQVVEKVKYLHIGQDLTPKKLGAVLKYLKKAGARFGELKRKQKHFHTLTRKFEV</sequence>
<dbReference type="EMBL" id="QXIW01000033">
    <property type="protein sequence ID" value="RIE11754.1"/>
    <property type="molecule type" value="Genomic_DNA"/>
</dbReference>
<evidence type="ECO:0000313" key="1">
    <source>
        <dbReference type="EMBL" id="RIE11754.1"/>
    </source>
</evidence>
<name>A0A398DKS1_9BACT</name>
<accession>A0A398DKS1</accession>
<dbReference type="Proteomes" id="UP000266042">
    <property type="component" value="Unassembled WGS sequence"/>
</dbReference>
<protein>
    <submittedName>
        <fullName evidence="1">Uncharacterized protein</fullName>
    </submittedName>
</protein>
<organism evidence="1 2">
    <name type="scientific">Candidatus Cryosericum hinesii</name>
    <dbReference type="NCBI Taxonomy" id="2290915"/>
    <lineage>
        <taxon>Bacteria</taxon>
        <taxon>Pseudomonadati</taxon>
        <taxon>Caldisericota/Cryosericota group</taxon>
        <taxon>Candidatus Cryosericota</taxon>
        <taxon>Candidatus Cryosericia</taxon>
        <taxon>Candidatus Cryosericales</taxon>
        <taxon>Candidatus Cryosericaceae</taxon>
        <taxon>Candidatus Cryosericum</taxon>
    </lineage>
</organism>
<gene>
    <name evidence="1" type="ORF">SMC3_08175</name>
</gene>
<comment type="caution">
    <text evidence="1">The sequence shown here is derived from an EMBL/GenBank/DDBJ whole genome shotgun (WGS) entry which is preliminary data.</text>
</comment>
<reference evidence="1 2" key="1">
    <citation type="submission" date="2018-09" db="EMBL/GenBank/DDBJ databases">
        <title>Discovery and Ecogenomic Context for Candidatus Cryosericales, a Global Caldiserica Order Active in Thawing Permafrost.</title>
        <authorList>
            <person name="Martinez M.A."/>
            <person name="Woodcroft B.J."/>
            <person name="Ignacio Espinoza J.C."/>
            <person name="Zayed A."/>
            <person name="Singleton C.M."/>
            <person name="Boyd J."/>
            <person name="Li Y.-F."/>
            <person name="Purvine S."/>
            <person name="Maughan H."/>
            <person name="Hodgkins S.B."/>
            <person name="Anderson D."/>
            <person name="Sederholm M."/>
            <person name="Temperton B."/>
            <person name="Saleska S.R."/>
            <person name="Tyson G.W."/>
            <person name="Rich V.I."/>
        </authorList>
    </citation>
    <scope>NUCLEOTIDE SEQUENCE [LARGE SCALE GENOMIC DNA]</scope>
    <source>
        <strain evidence="1 2">SMC3</strain>
    </source>
</reference>
<evidence type="ECO:0000313" key="2">
    <source>
        <dbReference type="Proteomes" id="UP000266042"/>
    </source>
</evidence>